<dbReference type="KEGG" id="cvn:111127168"/>
<evidence type="ECO:0000256" key="3">
    <source>
        <dbReference type="ARBA" id="ARBA00021904"/>
    </source>
</evidence>
<evidence type="ECO:0000256" key="2">
    <source>
        <dbReference type="ARBA" id="ARBA00007785"/>
    </source>
</evidence>
<dbReference type="GeneID" id="111126135"/>
<dbReference type="Proteomes" id="UP000694844">
    <property type="component" value="Chromosome 3"/>
</dbReference>
<keyword evidence="4" id="KW-1015">Disulfide bond</keyword>
<sequence length="90" mass="10844">MSSADENAENTNSIFFWRNWGRKCDRVRKELYECVIVTDCCQKEKKTPKECLKEKHPDVEHCQALVYSLYRCKHGTFDRRQQFRGMSKDY</sequence>
<keyword evidence="5" id="KW-1185">Reference proteome</keyword>
<dbReference type="PANTHER" id="PTHR28627">
    <property type="entry name" value="CYTOCHROME C OXIDASE ASSEMBLY FACTOR 5"/>
    <property type="match status" value="1"/>
</dbReference>
<dbReference type="OrthoDB" id="282149at2759"/>
<evidence type="ECO:0000313" key="6">
    <source>
        <dbReference type="RefSeq" id="XP_022326259.1"/>
    </source>
</evidence>
<evidence type="ECO:0000313" key="7">
    <source>
        <dbReference type="RefSeq" id="XP_022327941.1"/>
    </source>
</evidence>
<dbReference type="GO" id="GO:0033617">
    <property type="term" value="P:mitochondrial respiratory chain complex IV assembly"/>
    <property type="evidence" value="ECO:0007669"/>
    <property type="project" value="TreeGrafter"/>
</dbReference>
<dbReference type="RefSeq" id="XP_022326259.1">
    <property type="nucleotide sequence ID" value="XM_022470551.1"/>
</dbReference>
<gene>
    <name evidence="6" type="primary">LOC111126135</name>
    <name evidence="7" type="synonym">LOC111127168</name>
</gene>
<dbReference type="InterPro" id="IPR018793">
    <property type="entry name" value="Cyt_c_oxidase_assmbl_Pet191"/>
</dbReference>
<accession>A0A8B8DFD4</accession>
<protein>
    <recommendedName>
        <fullName evidence="3">Cytochrome c oxidase assembly factor 5</fullName>
    </recommendedName>
</protein>
<dbReference type="GO" id="GO:0005739">
    <property type="term" value="C:mitochondrion"/>
    <property type="evidence" value="ECO:0007669"/>
    <property type="project" value="TreeGrafter"/>
</dbReference>
<evidence type="ECO:0000256" key="1">
    <source>
        <dbReference type="ARBA" id="ARBA00003186"/>
    </source>
</evidence>
<dbReference type="Pfam" id="PF10203">
    <property type="entry name" value="Pet191_N"/>
    <property type="match status" value="1"/>
</dbReference>
<comment type="similarity">
    <text evidence="2">Belongs to the PET191 family.</text>
</comment>
<evidence type="ECO:0000313" key="5">
    <source>
        <dbReference type="Proteomes" id="UP000694844"/>
    </source>
</evidence>
<comment type="function">
    <text evidence="1">Involved in an early step of the mitochondrial complex IV assembly process.</text>
</comment>
<reference evidence="6 7" key="1">
    <citation type="submission" date="2025-04" db="UniProtKB">
        <authorList>
            <consortium name="RefSeq"/>
        </authorList>
    </citation>
    <scope>IDENTIFICATION</scope>
    <source>
        <tissue evidence="6 7">Whole sample</tissue>
    </source>
</reference>
<evidence type="ECO:0000256" key="4">
    <source>
        <dbReference type="ARBA" id="ARBA00023157"/>
    </source>
</evidence>
<name>A0A8B8DFD4_CRAVI</name>
<dbReference type="RefSeq" id="XP_022327941.1">
    <property type="nucleotide sequence ID" value="XM_022472233.1"/>
</dbReference>
<dbReference type="PANTHER" id="PTHR28627:SF1">
    <property type="entry name" value="CYTOCHROME C OXIDASE ASSEMBLY FACTOR 5"/>
    <property type="match status" value="1"/>
</dbReference>
<dbReference type="KEGG" id="cvn:111126135"/>
<proteinExistence type="inferred from homology"/>
<dbReference type="AlphaFoldDB" id="A0A8B8DFD4"/>
<organism evidence="5 6">
    <name type="scientific">Crassostrea virginica</name>
    <name type="common">Eastern oyster</name>
    <dbReference type="NCBI Taxonomy" id="6565"/>
    <lineage>
        <taxon>Eukaryota</taxon>
        <taxon>Metazoa</taxon>
        <taxon>Spiralia</taxon>
        <taxon>Lophotrochozoa</taxon>
        <taxon>Mollusca</taxon>
        <taxon>Bivalvia</taxon>
        <taxon>Autobranchia</taxon>
        <taxon>Pteriomorphia</taxon>
        <taxon>Ostreida</taxon>
        <taxon>Ostreoidea</taxon>
        <taxon>Ostreidae</taxon>
        <taxon>Crassostrea</taxon>
    </lineage>
</organism>